<evidence type="ECO:0000313" key="22">
    <source>
        <dbReference type="Proteomes" id="UP001487740"/>
    </source>
</evidence>
<sequence length="535" mass="57909">MAFVRTSKIFLRPHALSQIRSVRFCGTSERKAGVIVGVYSHETENTFTDAAAHINNQSSGNLVRLMQYGDSLKAGKSRVLYGVSEEFPVVAVVGLGEQNLSYDPIEERDESKEAIRTAVAAGYRSLDGLGLKSIQVDPCGDGEAAAEGALLAAFKYQDLKSKKKESPSVTCLSQNDQGWTRGATFAEGQNIARRLMETPANILTPTNFAQEAVNCLEGLGVEVMPRTYEWAKERNMNAFLSVTRGSGEPPVFLELTYRGKRFTDDKPLAIVGKGVTFDTGGISLKPSSNMDKMRADMGGAACTVGSIFIAAALGLPINIKGFIPLCENMPGSIATKPGDVVVASNGKTIQIDNTDAEGRLILADALHYASQHSPRAMINMATLTGAMVVSLGSGATGVFCNSKAVWEAMHKAGTVTGDRVWKMPLWKHYSSQVTDSWLADVNNQGKHKPAGGSCTAATFLQEFVSCDHWMHMDIAGVMENKDEVSYLGKGMSGRPTRTVATFAELYSIRADWLVNVQGCPLMYIHRFLEIVKYVC</sequence>
<dbReference type="GO" id="GO:0005737">
    <property type="term" value="C:cytoplasm"/>
    <property type="evidence" value="ECO:0007669"/>
    <property type="project" value="InterPro"/>
</dbReference>
<comment type="catalytic activity">
    <reaction evidence="10">
        <text>an S-substituted L-cysteinylglycine + H2O = an S-substituted L-cysteine + glycine</text>
        <dbReference type="Rhea" id="RHEA:60444"/>
        <dbReference type="ChEBI" id="CHEBI:15377"/>
        <dbReference type="ChEBI" id="CHEBI:57305"/>
        <dbReference type="ChEBI" id="CHEBI:58717"/>
        <dbReference type="ChEBI" id="CHEBI:143103"/>
        <dbReference type="EC" id="3.4.13.23"/>
    </reaction>
    <physiologicalReaction direction="left-to-right" evidence="10">
        <dbReference type="Rhea" id="RHEA:60445"/>
    </physiologicalReaction>
</comment>
<comment type="caution">
    <text evidence="21">The sequence shown here is derived from an EMBL/GenBank/DDBJ whole genome shotgun (WGS) entry which is preliminary data.</text>
</comment>
<dbReference type="InterPro" id="IPR011356">
    <property type="entry name" value="Leucine_aapep/pepB"/>
</dbReference>
<dbReference type="Proteomes" id="UP001487740">
    <property type="component" value="Unassembled WGS sequence"/>
</dbReference>
<dbReference type="GO" id="GO:0070006">
    <property type="term" value="F:metalloaminopeptidase activity"/>
    <property type="evidence" value="ECO:0007669"/>
    <property type="project" value="InterPro"/>
</dbReference>
<dbReference type="EC" id="3.4.11.5" evidence="5"/>
<dbReference type="InterPro" id="IPR043472">
    <property type="entry name" value="Macro_dom-like"/>
</dbReference>
<dbReference type="Gene3D" id="3.40.220.10">
    <property type="entry name" value="Leucine Aminopeptidase, subunit E, domain 1"/>
    <property type="match status" value="1"/>
</dbReference>
<evidence type="ECO:0000259" key="20">
    <source>
        <dbReference type="PROSITE" id="PS00631"/>
    </source>
</evidence>
<dbReference type="PROSITE" id="PS00631">
    <property type="entry name" value="CYTOSOL_AP"/>
    <property type="match status" value="1"/>
</dbReference>
<dbReference type="SUPFAM" id="SSF53187">
    <property type="entry name" value="Zn-dependent exopeptidases"/>
    <property type="match status" value="1"/>
</dbReference>
<evidence type="ECO:0000256" key="3">
    <source>
        <dbReference type="ARBA" id="ARBA00009528"/>
    </source>
</evidence>
<evidence type="ECO:0000256" key="2">
    <source>
        <dbReference type="ARBA" id="ARBA00001585"/>
    </source>
</evidence>
<evidence type="ECO:0000256" key="13">
    <source>
        <dbReference type="ARBA" id="ARBA00030930"/>
    </source>
</evidence>
<comment type="function">
    <text evidence="17">Cytosolic metallopeptidase that catalyzes the removal of unsubstituted N-terminal hydrophobic amino acids from various peptides. The presence of Zn(2+) ions is essential for the peptidase activity, and the association with other cofactors can modulate the substrate spectificity of the enzyme. For instance, in the presence of Mn(2+), it displays a specific Cys-Gly hydrolyzing activity of Cys-Gly-S-conjugates. Involved in the metabolism of glutathione and in the degradation of glutathione S-conjugates, which may play a role in the control of the cell redox status.</text>
</comment>
<dbReference type="AlphaFoldDB" id="A0AAW0U3J0"/>
<dbReference type="PRINTS" id="PR00481">
    <property type="entry name" value="LAMNOPPTDASE"/>
</dbReference>
<keyword evidence="7" id="KW-0031">Aminopeptidase</keyword>
<feature type="domain" description="Cytosol aminopeptidase" evidence="20">
    <location>
        <begin position="353"/>
        <end position="360"/>
    </location>
</feature>
<comment type="catalytic activity">
    <reaction evidence="19">
        <text>L-cysteinylglycine + H2O = L-cysteine + glycine</text>
        <dbReference type="Rhea" id="RHEA:28783"/>
        <dbReference type="ChEBI" id="CHEBI:15377"/>
        <dbReference type="ChEBI" id="CHEBI:35235"/>
        <dbReference type="ChEBI" id="CHEBI:57305"/>
        <dbReference type="ChEBI" id="CHEBI:61694"/>
    </reaction>
    <physiologicalReaction direction="left-to-right" evidence="19">
        <dbReference type="Rhea" id="RHEA:28784"/>
    </physiologicalReaction>
</comment>
<name>A0AAW0U3J0_SCYPA</name>
<evidence type="ECO:0000256" key="11">
    <source>
        <dbReference type="ARBA" id="ARBA00023625"/>
    </source>
</evidence>
<evidence type="ECO:0000256" key="5">
    <source>
        <dbReference type="ARBA" id="ARBA00012568"/>
    </source>
</evidence>
<evidence type="ECO:0000256" key="6">
    <source>
        <dbReference type="ARBA" id="ARBA00014190"/>
    </source>
</evidence>
<evidence type="ECO:0000256" key="12">
    <source>
        <dbReference type="ARBA" id="ARBA00029605"/>
    </source>
</evidence>
<evidence type="ECO:0000256" key="8">
    <source>
        <dbReference type="ARBA" id="ARBA00022670"/>
    </source>
</evidence>
<evidence type="ECO:0000256" key="17">
    <source>
        <dbReference type="ARBA" id="ARBA00045966"/>
    </source>
</evidence>
<evidence type="ECO:0000256" key="14">
    <source>
        <dbReference type="ARBA" id="ARBA00030997"/>
    </source>
</evidence>
<evidence type="ECO:0000256" key="7">
    <source>
        <dbReference type="ARBA" id="ARBA00022438"/>
    </source>
</evidence>
<organism evidence="21 22">
    <name type="scientific">Scylla paramamosain</name>
    <name type="common">Mud crab</name>
    <dbReference type="NCBI Taxonomy" id="85552"/>
    <lineage>
        <taxon>Eukaryota</taxon>
        <taxon>Metazoa</taxon>
        <taxon>Ecdysozoa</taxon>
        <taxon>Arthropoda</taxon>
        <taxon>Crustacea</taxon>
        <taxon>Multicrustacea</taxon>
        <taxon>Malacostraca</taxon>
        <taxon>Eumalacostraca</taxon>
        <taxon>Eucarida</taxon>
        <taxon>Decapoda</taxon>
        <taxon>Pleocyemata</taxon>
        <taxon>Brachyura</taxon>
        <taxon>Eubrachyura</taxon>
        <taxon>Portunoidea</taxon>
        <taxon>Portunidae</taxon>
        <taxon>Portuninae</taxon>
        <taxon>Scylla</taxon>
    </lineage>
</organism>
<dbReference type="InterPro" id="IPR008283">
    <property type="entry name" value="Peptidase_M17_N"/>
</dbReference>
<evidence type="ECO:0000256" key="19">
    <source>
        <dbReference type="ARBA" id="ARBA00049107"/>
    </source>
</evidence>
<evidence type="ECO:0000313" key="21">
    <source>
        <dbReference type="EMBL" id="KAK8394633.1"/>
    </source>
</evidence>
<keyword evidence="9" id="KW-0378">Hydrolase</keyword>
<evidence type="ECO:0000256" key="15">
    <source>
        <dbReference type="ARBA" id="ARBA00031564"/>
    </source>
</evidence>
<dbReference type="PANTHER" id="PTHR11963">
    <property type="entry name" value="LEUCINE AMINOPEPTIDASE-RELATED"/>
    <property type="match status" value="1"/>
</dbReference>
<comment type="catalytic activity">
    <reaction evidence="18">
        <text>S-benzyl-L-cysteinylglycine + H2O = S-benzyl-L-cysteine + glycine</text>
        <dbReference type="Rhea" id="RHEA:62568"/>
        <dbReference type="ChEBI" id="CHEBI:15377"/>
        <dbReference type="ChEBI" id="CHEBI:57305"/>
        <dbReference type="ChEBI" id="CHEBI:145802"/>
        <dbReference type="ChEBI" id="CHEBI:145803"/>
    </reaction>
    <physiologicalReaction direction="left-to-right" evidence="18">
        <dbReference type="Rhea" id="RHEA:62569"/>
    </physiologicalReaction>
</comment>
<protein>
    <recommendedName>
        <fullName evidence="6">Cytosol aminopeptidase</fullName>
        <ecNumber evidence="4">3.4.11.1</ecNumber>
        <ecNumber evidence="5">3.4.11.5</ecNumber>
        <ecNumber evidence="11">3.4.13.23</ecNumber>
    </recommendedName>
    <alternativeName>
        <fullName evidence="14">Cysteinylglycine-S-conjugate dipeptidase</fullName>
    </alternativeName>
    <alternativeName>
        <fullName evidence="15">Leucine aminopeptidase 3</fullName>
    </alternativeName>
    <alternativeName>
        <fullName evidence="16">Leucyl aminopeptidase</fullName>
    </alternativeName>
    <alternativeName>
        <fullName evidence="13">Proline aminopeptidase</fullName>
    </alternativeName>
    <alternativeName>
        <fullName evidence="12">Prolyl aminopeptidase</fullName>
    </alternativeName>
</protein>
<dbReference type="HAMAP" id="MF_00181">
    <property type="entry name" value="Cytosol_peptidase_M17"/>
    <property type="match status" value="1"/>
</dbReference>
<gene>
    <name evidence="21" type="ORF">O3P69_005831</name>
</gene>
<reference evidence="21 22" key="1">
    <citation type="submission" date="2023-03" db="EMBL/GenBank/DDBJ databases">
        <title>High-quality genome of Scylla paramamosain provides insights in environmental adaptation.</title>
        <authorList>
            <person name="Zhang L."/>
        </authorList>
    </citation>
    <scope>NUCLEOTIDE SEQUENCE [LARGE SCALE GENOMIC DNA]</scope>
    <source>
        <strain evidence="21">LZ_2023a</strain>
        <tissue evidence="21">Muscle</tissue>
    </source>
</reference>
<keyword evidence="22" id="KW-1185">Reference proteome</keyword>
<keyword evidence="8" id="KW-0645">Protease</keyword>
<dbReference type="GO" id="GO:0030145">
    <property type="term" value="F:manganese ion binding"/>
    <property type="evidence" value="ECO:0007669"/>
    <property type="project" value="InterPro"/>
</dbReference>
<dbReference type="EC" id="3.4.11.1" evidence="4"/>
<evidence type="ECO:0000256" key="10">
    <source>
        <dbReference type="ARBA" id="ARBA00023511"/>
    </source>
</evidence>
<dbReference type="EC" id="3.4.13.23" evidence="11"/>
<dbReference type="Gene3D" id="3.40.630.10">
    <property type="entry name" value="Zn peptidases"/>
    <property type="match status" value="1"/>
</dbReference>
<evidence type="ECO:0000256" key="9">
    <source>
        <dbReference type="ARBA" id="ARBA00022801"/>
    </source>
</evidence>
<dbReference type="InterPro" id="IPR000819">
    <property type="entry name" value="Peptidase_M17_C"/>
</dbReference>
<accession>A0AAW0U3J0</accession>
<dbReference type="InterPro" id="IPR023042">
    <property type="entry name" value="Peptidase_M17_leu_NH2_pept"/>
</dbReference>
<dbReference type="SUPFAM" id="SSF52949">
    <property type="entry name" value="Macro domain-like"/>
    <property type="match status" value="1"/>
</dbReference>
<dbReference type="EMBL" id="JARAKH010000018">
    <property type="protein sequence ID" value="KAK8394633.1"/>
    <property type="molecule type" value="Genomic_DNA"/>
</dbReference>
<dbReference type="Pfam" id="PF02789">
    <property type="entry name" value="Peptidase_M17_N"/>
    <property type="match status" value="1"/>
</dbReference>
<evidence type="ECO:0000256" key="16">
    <source>
        <dbReference type="ARBA" id="ARBA00033172"/>
    </source>
</evidence>
<dbReference type="CDD" id="cd00433">
    <property type="entry name" value="Peptidase_M17"/>
    <property type="match status" value="1"/>
</dbReference>
<comment type="similarity">
    <text evidence="3">Belongs to the peptidase M17 family.</text>
</comment>
<dbReference type="PANTHER" id="PTHR11963:SF23">
    <property type="entry name" value="CYTOSOL AMINOPEPTIDASE"/>
    <property type="match status" value="1"/>
</dbReference>
<evidence type="ECO:0000256" key="1">
    <source>
        <dbReference type="ARBA" id="ARBA00000135"/>
    </source>
</evidence>
<comment type="catalytic activity">
    <reaction evidence="1">
        <text>Release of an N-terminal amino acid, Xaa-|-Yaa-, in which Xaa is preferably Leu, but may be other amino acids including Pro although not Arg or Lys, and Yaa may be Pro. Amino acid amides and methyl esters are also readily hydrolyzed, but rates on arylamides are exceedingly low.</text>
        <dbReference type="EC" id="3.4.11.1"/>
    </reaction>
</comment>
<dbReference type="Pfam" id="PF00883">
    <property type="entry name" value="Peptidase_M17"/>
    <property type="match status" value="1"/>
</dbReference>
<evidence type="ECO:0000256" key="18">
    <source>
        <dbReference type="ARBA" id="ARBA00047881"/>
    </source>
</evidence>
<dbReference type="GO" id="GO:0006508">
    <property type="term" value="P:proteolysis"/>
    <property type="evidence" value="ECO:0007669"/>
    <property type="project" value="UniProtKB-KW"/>
</dbReference>
<proteinExistence type="inferred from homology"/>
<comment type="catalytic activity">
    <reaction evidence="2">
        <text>Release of N-terminal proline from a peptide.</text>
        <dbReference type="EC" id="3.4.11.5"/>
    </reaction>
</comment>
<evidence type="ECO:0000256" key="4">
    <source>
        <dbReference type="ARBA" id="ARBA00012565"/>
    </source>
</evidence>